<organism evidence="2 3">
    <name type="scientific">Colletotrichum musicola</name>
    <dbReference type="NCBI Taxonomy" id="2175873"/>
    <lineage>
        <taxon>Eukaryota</taxon>
        <taxon>Fungi</taxon>
        <taxon>Dikarya</taxon>
        <taxon>Ascomycota</taxon>
        <taxon>Pezizomycotina</taxon>
        <taxon>Sordariomycetes</taxon>
        <taxon>Hypocreomycetidae</taxon>
        <taxon>Glomerellales</taxon>
        <taxon>Glomerellaceae</taxon>
        <taxon>Colletotrichum</taxon>
        <taxon>Colletotrichum orchidearum species complex</taxon>
    </lineage>
</organism>
<proteinExistence type="predicted"/>
<evidence type="ECO:0000313" key="3">
    <source>
        <dbReference type="Proteomes" id="UP000639643"/>
    </source>
</evidence>
<keyword evidence="3" id="KW-1185">Reference proteome</keyword>
<feature type="region of interest" description="Disordered" evidence="1">
    <location>
        <begin position="1"/>
        <end position="58"/>
    </location>
</feature>
<reference evidence="2" key="1">
    <citation type="journal article" date="2020" name="Phytopathology">
        <title>Genome Sequence Resources of Colletotrichum truncatum, C. plurivorum, C. musicola, and C. sojae: Four Species Pathogenic to Soybean (Glycine max).</title>
        <authorList>
            <person name="Rogerio F."/>
            <person name="Boufleur T.R."/>
            <person name="Ciampi-Guillardi M."/>
            <person name="Sukno S.A."/>
            <person name="Thon M.R."/>
            <person name="Massola Junior N.S."/>
            <person name="Baroncelli R."/>
        </authorList>
    </citation>
    <scope>NUCLEOTIDE SEQUENCE</scope>
    <source>
        <strain evidence="2">LFN0074</strain>
    </source>
</reference>
<comment type="caution">
    <text evidence="2">The sequence shown here is derived from an EMBL/GenBank/DDBJ whole genome shotgun (WGS) entry which is preliminary data.</text>
</comment>
<evidence type="ECO:0000313" key="2">
    <source>
        <dbReference type="EMBL" id="KAF6843214.1"/>
    </source>
</evidence>
<dbReference type="Proteomes" id="UP000639643">
    <property type="component" value="Unassembled WGS sequence"/>
</dbReference>
<gene>
    <name evidence="2" type="ORF">CMUS01_02325</name>
</gene>
<name>A0A8H6NVB0_9PEZI</name>
<dbReference type="EMBL" id="WIGM01000047">
    <property type="protein sequence ID" value="KAF6843214.1"/>
    <property type="molecule type" value="Genomic_DNA"/>
</dbReference>
<accession>A0A8H6NVB0</accession>
<protein>
    <submittedName>
        <fullName evidence="2">Uncharacterized protein</fullName>
    </submittedName>
</protein>
<sequence length="138" mass="14216">MPGSGQGPKLRNDKGLLNKPSAEARPLERNPASSHDALATSQYSAGYTTGGSGSIVPRQTEEAVDWTVGLSLILLRGSTGEAQSALPSGLLEVAEKLTAPCSGVAHPPADFWEHGLAWARNSPGECAVVDTEGRVAGP</sequence>
<dbReference type="AlphaFoldDB" id="A0A8H6NVB0"/>
<evidence type="ECO:0000256" key="1">
    <source>
        <dbReference type="SAM" id="MobiDB-lite"/>
    </source>
</evidence>